<gene>
    <name evidence="1" type="ORF">NM688_g3043</name>
</gene>
<protein>
    <submittedName>
        <fullName evidence="1">Uncharacterized protein</fullName>
    </submittedName>
</protein>
<sequence length="378" mass="42670">MLAALDKDEKLDSTYVFDFARSFGRSLTGAYWQCAILLIDLRFRCEQLPAVRCIAHCGWALAGVALNTVDDKMETVDVSTQLSAFEMSRIWVLVSITIVYYDQLLTFPVDIQYFWSRTFSSKSRSISSRASWPVLFFYLCRLLGIVGHVPVAYAAFVHTTPETCYRLQYYHEMFTATSNLIVSTLLILRVYALYEQSRRVLWFLIGSITFLSVGSTALTTFSEFISPELINPKLLVDGNCKIILGHTEGYFVAGSWGCILAFDTLAFILILRRTMTVYKYLTIRNSLFYLMLRDGAVYFGCLVVLYIVNIVTLLFCAPDYKGVLITFTNAIAFVLSGRLMLNIRSAASPDADIADVESDDNDLTLPVVFRSINGRDPV</sequence>
<reference evidence="1" key="1">
    <citation type="submission" date="2022-07" db="EMBL/GenBank/DDBJ databases">
        <title>Genome Sequence of Phlebia brevispora.</title>
        <authorList>
            <person name="Buettner E."/>
        </authorList>
    </citation>
    <scope>NUCLEOTIDE SEQUENCE</scope>
    <source>
        <strain evidence="1">MPL23</strain>
    </source>
</reference>
<keyword evidence="2" id="KW-1185">Reference proteome</keyword>
<dbReference type="EMBL" id="JANHOG010000418">
    <property type="protein sequence ID" value="KAJ3554559.1"/>
    <property type="molecule type" value="Genomic_DNA"/>
</dbReference>
<evidence type="ECO:0000313" key="2">
    <source>
        <dbReference type="Proteomes" id="UP001148662"/>
    </source>
</evidence>
<accession>A0ACC1T6N1</accession>
<proteinExistence type="predicted"/>
<name>A0ACC1T6N1_9APHY</name>
<evidence type="ECO:0000313" key="1">
    <source>
        <dbReference type="EMBL" id="KAJ3554559.1"/>
    </source>
</evidence>
<organism evidence="1 2">
    <name type="scientific">Phlebia brevispora</name>
    <dbReference type="NCBI Taxonomy" id="194682"/>
    <lineage>
        <taxon>Eukaryota</taxon>
        <taxon>Fungi</taxon>
        <taxon>Dikarya</taxon>
        <taxon>Basidiomycota</taxon>
        <taxon>Agaricomycotina</taxon>
        <taxon>Agaricomycetes</taxon>
        <taxon>Polyporales</taxon>
        <taxon>Meruliaceae</taxon>
        <taxon>Phlebia</taxon>
    </lineage>
</organism>
<comment type="caution">
    <text evidence="1">The sequence shown here is derived from an EMBL/GenBank/DDBJ whole genome shotgun (WGS) entry which is preliminary data.</text>
</comment>
<dbReference type="Proteomes" id="UP001148662">
    <property type="component" value="Unassembled WGS sequence"/>
</dbReference>